<feature type="non-terminal residue" evidence="1">
    <location>
        <position position="1"/>
    </location>
</feature>
<evidence type="ECO:0000313" key="2">
    <source>
        <dbReference type="Proteomes" id="UP001432027"/>
    </source>
</evidence>
<gene>
    <name evidence="1" type="ORF">PENTCL1PPCAC_17989</name>
</gene>
<name>A0AAV5TP28_9BILA</name>
<proteinExistence type="predicted"/>
<keyword evidence="2" id="KW-1185">Reference proteome</keyword>
<accession>A0AAV5TP28</accession>
<dbReference type="EMBL" id="BTSX01000004">
    <property type="protein sequence ID" value="GMS95814.1"/>
    <property type="molecule type" value="Genomic_DNA"/>
</dbReference>
<dbReference type="Proteomes" id="UP001432027">
    <property type="component" value="Unassembled WGS sequence"/>
</dbReference>
<organism evidence="1 2">
    <name type="scientific">Pristionchus entomophagus</name>
    <dbReference type="NCBI Taxonomy" id="358040"/>
    <lineage>
        <taxon>Eukaryota</taxon>
        <taxon>Metazoa</taxon>
        <taxon>Ecdysozoa</taxon>
        <taxon>Nematoda</taxon>
        <taxon>Chromadorea</taxon>
        <taxon>Rhabditida</taxon>
        <taxon>Rhabditina</taxon>
        <taxon>Diplogasteromorpha</taxon>
        <taxon>Diplogasteroidea</taxon>
        <taxon>Neodiplogasteridae</taxon>
        <taxon>Pristionchus</taxon>
    </lineage>
</organism>
<evidence type="ECO:0000313" key="1">
    <source>
        <dbReference type="EMBL" id="GMS95814.1"/>
    </source>
</evidence>
<feature type="non-terminal residue" evidence="1">
    <location>
        <position position="187"/>
    </location>
</feature>
<comment type="caution">
    <text evidence="1">The sequence shown here is derived from an EMBL/GenBank/DDBJ whole genome shotgun (WGS) entry which is preliminary data.</text>
</comment>
<dbReference type="AlphaFoldDB" id="A0AAV5TP28"/>
<sequence length="187" mass="20611">LISQFISLSISQHSSRCPSIPRCPKLVCAPCATSFLLDTPQGKKLFRLKTKSRLITTTIYPPSTRPFPTTRVEKHDSSISFTSMAPSTLGFINTTPLPVAINDQIHSNVSSFEGTTVDTPTNEPLFDEEKCNDDNYLKALMENISLDSESDSKRAISSALNDESASILCTSSQISFRLIADKFCQVR</sequence>
<protein>
    <submittedName>
        <fullName evidence="1">Uncharacterized protein</fullName>
    </submittedName>
</protein>
<reference evidence="1" key="1">
    <citation type="submission" date="2023-10" db="EMBL/GenBank/DDBJ databases">
        <title>Genome assembly of Pristionchus species.</title>
        <authorList>
            <person name="Yoshida K."/>
            <person name="Sommer R.J."/>
        </authorList>
    </citation>
    <scope>NUCLEOTIDE SEQUENCE</scope>
    <source>
        <strain evidence="1">RS0144</strain>
    </source>
</reference>